<sequence length="225" mass="24154">MALALALALALPLTLTYVQNGWNGQFHVYNLDDPSVNFTIDSGHVHTEESPLLTSKTMFEFRGTSPDGRVYPSYQLMFSLVDNGNSSLEIIWSGGDPRIDTIPFSGPSAVLLTIDSIMTGLLGVILDDGKIGGKEMTWENYGANINSSNSTDSTNSTGSSSSTTTSTTTTTTATNSSITIDDNNNNNNTNTNNININITFDVKECISNWSGRCIQDPITSVTSCL</sequence>
<accession>A0ACC0LZP6</accession>
<comment type="caution">
    <text evidence="1">The sequence shown here is derived from an EMBL/GenBank/DDBJ whole genome shotgun (WGS) entry which is preliminary data.</text>
</comment>
<evidence type="ECO:0000313" key="1">
    <source>
        <dbReference type="EMBL" id="KAI8533986.1"/>
    </source>
</evidence>
<organism evidence="1 2">
    <name type="scientific">Rhododendron molle</name>
    <name type="common">Chinese azalea</name>
    <name type="synonym">Azalea mollis</name>
    <dbReference type="NCBI Taxonomy" id="49168"/>
    <lineage>
        <taxon>Eukaryota</taxon>
        <taxon>Viridiplantae</taxon>
        <taxon>Streptophyta</taxon>
        <taxon>Embryophyta</taxon>
        <taxon>Tracheophyta</taxon>
        <taxon>Spermatophyta</taxon>
        <taxon>Magnoliopsida</taxon>
        <taxon>eudicotyledons</taxon>
        <taxon>Gunneridae</taxon>
        <taxon>Pentapetalae</taxon>
        <taxon>asterids</taxon>
        <taxon>Ericales</taxon>
        <taxon>Ericaceae</taxon>
        <taxon>Ericoideae</taxon>
        <taxon>Rhodoreae</taxon>
        <taxon>Rhododendron</taxon>
    </lineage>
</organism>
<keyword evidence="2" id="KW-1185">Reference proteome</keyword>
<gene>
    <name evidence="1" type="ORF">RHMOL_Rhmol10G0053700</name>
</gene>
<protein>
    <submittedName>
        <fullName evidence="1">Uncharacterized protein</fullName>
    </submittedName>
</protein>
<name>A0ACC0LZP6_RHOML</name>
<dbReference type="Proteomes" id="UP001062846">
    <property type="component" value="Chromosome 10"/>
</dbReference>
<dbReference type="EMBL" id="CM046397">
    <property type="protein sequence ID" value="KAI8533986.1"/>
    <property type="molecule type" value="Genomic_DNA"/>
</dbReference>
<proteinExistence type="predicted"/>
<reference evidence="1" key="1">
    <citation type="submission" date="2022-02" db="EMBL/GenBank/DDBJ databases">
        <title>Plant Genome Project.</title>
        <authorList>
            <person name="Zhang R.-G."/>
        </authorList>
    </citation>
    <scope>NUCLEOTIDE SEQUENCE</scope>
    <source>
        <strain evidence="1">AT1</strain>
    </source>
</reference>
<evidence type="ECO:0000313" key="2">
    <source>
        <dbReference type="Proteomes" id="UP001062846"/>
    </source>
</evidence>